<dbReference type="PANTHER" id="PTHR32134">
    <property type="entry name" value="FNIP REPEAT-CONTAINING PROTEIN"/>
    <property type="match status" value="1"/>
</dbReference>
<evidence type="ECO:0000313" key="2">
    <source>
        <dbReference type="Proteomes" id="UP000001396"/>
    </source>
</evidence>
<reference evidence="1 2" key="1">
    <citation type="journal article" date="2011" name="Genome Res.">
        <title>Phylogeny-wide analysis of social amoeba genomes highlights ancient origins for complex intercellular communication.</title>
        <authorList>
            <person name="Heidel A.J."/>
            <person name="Lawal H.M."/>
            <person name="Felder M."/>
            <person name="Schilde C."/>
            <person name="Helps N.R."/>
            <person name="Tunggal B."/>
            <person name="Rivero F."/>
            <person name="John U."/>
            <person name="Schleicher M."/>
            <person name="Eichinger L."/>
            <person name="Platzer M."/>
            <person name="Noegel A.A."/>
            <person name="Schaap P."/>
            <person name="Gloeckner G."/>
        </authorList>
    </citation>
    <scope>NUCLEOTIDE SEQUENCE [LARGE SCALE GENOMIC DNA]</scope>
    <source>
        <strain evidence="2">ATCC 26659 / Pp 5 / PN500</strain>
    </source>
</reference>
<evidence type="ECO:0000313" key="1">
    <source>
        <dbReference type="EMBL" id="EFA80758.1"/>
    </source>
</evidence>
<gene>
    <name evidence="1" type="ORF">PPL_06344</name>
</gene>
<name>D3BCW6_HETP5</name>
<keyword evidence="2" id="KW-1185">Reference proteome</keyword>
<dbReference type="SUPFAM" id="SSF52058">
    <property type="entry name" value="L domain-like"/>
    <property type="match status" value="1"/>
</dbReference>
<dbReference type="EMBL" id="ADBJ01000028">
    <property type="protein sequence ID" value="EFA80758.1"/>
    <property type="molecule type" value="Genomic_DNA"/>
</dbReference>
<dbReference type="GeneID" id="31361826"/>
<dbReference type="InterPro" id="IPR008615">
    <property type="entry name" value="FNIP"/>
</dbReference>
<dbReference type="RefSeq" id="XP_020432877.1">
    <property type="nucleotide sequence ID" value="XM_020577203.1"/>
</dbReference>
<dbReference type="Pfam" id="PF05725">
    <property type="entry name" value="FNIP"/>
    <property type="match status" value="6"/>
</dbReference>
<dbReference type="AlphaFoldDB" id="D3BCW6"/>
<dbReference type="Gene3D" id="1.20.1280.50">
    <property type="match status" value="1"/>
</dbReference>
<dbReference type="PANTHER" id="PTHR32134:SF169">
    <property type="entry name" value="FNIP REPEAT-CONTAINING PROTEIN-RELATED"/>
    <property type="match status" value="1"/>
</dbReference>
<dbReference type="InterPro" id="IPR051251">
    <property type="entry name" value="STK_FNIP-Repeat"/>
</dbReference>
<organism evidence="1 2">
    <name type="scientific">Heterostelium pallidum (strain ATCC 26659 / Pp 5 / PN500)</name>
    <name type="common">Cellular slime mold</name>
    <name type="synonym">Polysphondylium pallidum</name>
    <dbReference type="NCBI Taxonomy" id="670386"/>
    <lineage>
        <taxon>Eukaryota</taxon>
        <taxon>Amoebozoa</taxon>
        <taxon>Evosea</taxon>
        <taxon>Eumycetozoa</taxon>
        <taxon>Dictyostelia</taxon>
        <taxon>Acytosteliales</taxon>
        <taxon>Acytosteliaceae</taxon>
        <taxon>Heterostelium</taxon>
    </lineage>
</organism>
<sequence>MRSVGKKKGQHHYSRFTLTSVFNSFIIMEVNNNTNLFVQLPHTLLTRITNELRDNIDKICFSLVCKRWFDERDRYLLFNIDNHIKQRYLNDDDCSSLFFTKSYKSIYIKSLEISKNNKNNCILYIGDLNEYQRRDYYDRIKNPIIEFDYFIDYKLLNTIDKIPSNVTNVLLNIFNKLNQDDSKHLYKLLAESNVTQLDGCNTVVHQLPPRLVKLTFDNQFNESLSVGCFPSTLKEITFGEYFSQPIHKGVFLEGLEKLALGANFCETIENSANVFPSTLEYLSVGSYYDAPHVNMFPPNLEILEYTAYNRESIDGMLPATLHTIIDIPYQWISHIGNLPNLKHLVSVNNEDVNDYDNNDEYSAKPFDLISIPEGIETLIIGDTEYDFLDNVYTVYRLSGALPNSVETFNTGPSYYQFDTLFPSDIQYHFKELALSTPGDTKPIPSNIKAKKLCLSNYHKRVFNEGDLPDGIEILEFRYCKQIEFKSERSLPDSIKEIIVYNQTLNDLQIPSGMNSSSLECITYINDCKLSMKKGVKIPESIRTLNTVFDATNFQYIPTTLTNINFTNSIESVSNNIDCQVRKLDSKYYLMFGTTNRINCISTIFNQSMFNSSLVEKIESRSNQIKKLSETAISCGKIDKQYFIDHIFNYNYLMNNNSTNKFVNLPHTLLTRIINELDENIDRICFSLVCKRWFDERNRYLSFKTDIKYDKSRWYLRSYQSIIENSNNSKKIFTLLIGEKLESNALLDLIDPNDFDFHSECGTELLSHVDIPSGVTSVTLNVFDTISEEESSHLFRLLREQSNVTELNGLHTVAYQLPSSLKSISFDPQFNEPLTVGSLPAGLKIIQLEGYDGTIESGAFPDGVEEINLQSYSKPLGYGVLPNSVKSLKYAGRHPIGVGVLPQNLETLTYSGYQCELEDGVLPSSLTSLIMAPSQWIPKLKSHHLPNLNYLNVYDSRGETNEDGEDFVNGEKTIDLSEIPATVRNLCFYYTYTLRSALSTSITHLNIDRCRFRFTEILPEDNQYNFQDLTIGYRSEQQPFPKNVQTLQLHLHDYNQSIKCGELPFGIELLEFCGVMSYNIERGALPNSIKKLNLYNRCIKDINNEGVIPDSVESIGLCHIGVYERYSDVVVPPTIRNLSTNINKITRCKIAPNTLTNLELNCNFNPKPIIQIRKLDNHHYLVIGKSNPFKFIAAMFHESLFLEEIFRVIVETNPKPKSKSYCRII</sequence>
<protein>
    <submittedName>
        <fullName evidence="1">Uncharacterized protein</fullName>
    </submittedName>
</protein>
<comment type="caution">
    <text evidence="1">The sequence shown here is derived from an EMBL/GenBank/DDBJ whole genome shotgun (WGS) entry which is preliminary data.</text>
</comment>
<proteinExistence type="predicted"/>
<dbReference type="InParanoid" id="D3BCW6"/>
<dbReference type="Proteomes" id="UP000001396">
    <property type="component" value="Unassembled WGS sequence"/>
</dbReference>
<accession>D3BCW6</accession>